<dbReference type="InterPro" id="IPR036249">
    <property type="entry name" value="Thioredoxin-like_sf"/>
</dbReference>
<dbReference type="SUPFAM" id="SSF52833">
    <property type="entry name" value="Thioredoxin-like"/>
    <property type="match status" value="1"/>
</dbReference>
<accession>A0ABV6V7K4</accession>
<comment type="caution">
    <text evidence="1">The sequence shown here is derived from an EMBL/GenBank/DDBJ whole genome shotgun (WGS) entry which is preliminary data.</text>
</comment>
<reference evidence="1 2" key="1">
    <citation type="submission" date="2024-09" db="EMBL/GenBank/DDBJ databases">
        <authorList>
            <person name="Lee S.D."/>
        </authorList>
    </citation>
    <scope>NUCLEOTIDE SEQUENCE [LARGE SCALE GENOMIC DNA]</scope>
    <source>
        <strain evidence="1 2">N1-1</strain>
    </source>
</reference>
<organism evidence="1 2">
    <name type="scientific">Streptacidiphilus alkalitolerans</name>
    <dbReference type="NCBI Taxonomy" id="3342712"/>
    <lineage>
        <taxon>Bacteria</taxon>
        <taxon>Bacillati</taxon>
        <taxon>Actinomycetota</taxon>
        <taxon>Actinomycetes</taxon>
        <taxon>Kitasatosporales</taxon>
        <taxon>Streptomycetaceae</taxon>
        <taxon>Streptacidiphilus</taxon>
    </lineage>
</organism>
<proteinExistence type="predicted"/>
<evidence type="ECO:0000313" key="2">
    <source>
        <dbReference type="Proteomes" id="UP001592582"/>
    </source>
</evidence>
<dbReference type="Proteomes" id="UP001592582">
    <property type="component" value="Unassembled WGS sequence"/>
</dbReference>
<dbReference type="EMBL" id="JBHEZX010000004">
    <property type="protein sequence ID" value="MFC1409705.1"/>
    <property type="molecule type" value="Genomic_DNA"/>
</dbReference>
<gene>
    <name evidence="1" type="ORF">ACEZDG_10470</name>
</gene>
<protein>
    <submittedName>
        <fullName evidence="1">DsbA family protein</fullName>
    </submittedName>
</protein>
<dbReference type="Gene3D" id="3.40.30.10">
    <property type="entry name" value="Glutaredoxin"/>
    <property type="match status" value="1"/>
</dbReference>
<evidence type="ECO:0000313" key="1">
    <source>
        <dbReference type="EMBL" id="MFC1409705.1"/>
    </source>
</evidence>
<name>A0ABV6V7K4_9ACTN</name>
<keyword evidence="2" id="KW-1185">Reference proteome</keyword>
<sequence length="248" mass="26882">MDAHLTVWSDLGCPWATAALHTLRSTAARLGVPLPIDHRAFPLELFNRQPTPKHIVESEIVAIAARRPELGWRLWAGRDWEYPVTTLPPMEAVQAAKHPDVGGLRGSDELDAALRHAYYTESRCVSLRPVILDIAGECPSVDADALASALAEGAGSAAVHQDWLTAKGPGVQGSPHLFASHGLLPPEGLHNPGVRYAWTGDPDQGGFPRLDEYRTDWAEQLVRAFADHAAGDRRLPVGRAAEPNGDDR</sequence>